<feature type="domain" description="Ubiquitin-like" evidence="2">
    <location>
        <begin position="35"/>
        <end position="84"/>
    </location>
</feature>
<feature type="compositionally biased region" description="Low complexity" evidence="1">
    <location>
        <begin position="9"/>
        <end position="29"/>
    </location>
</feature>
<feature type="region of interest" description="Disordered" evidence="1">
    <location>
        <begin position="1"/>
        <end position="29"/>
    </location>
</feature>
<comment type="caution">
    <text evidence="3">The sequence shown here is derived from an EMBL/GenBank/DDBJ whole genome shotgun (WGS) entry which is preliminary data.</text>
</comment>
<name>A0ABN9Q431_9DINO</name>
<proteinExistence type="predicted"/>
<protein>
    <recommendedName>
        <fullName evidence="2">Ubiquitin-like domain-containing protein</fullName>
    </recommendedName>
</protein>
<dbReference type="PROSITE" id="PS50053">
    <property type="entry name" value="UBIQUITIN_2"/>
    <property type="match status" value="1"/>
</dbReference>
<evidence type="ECO:0000313" key="4">
    <source>
        <dbReference type="Proteomes" id="UP001189429"/>
    </source>
</evidence>
<sequence>MKRTLGDHPLAAAPAKRAGPAPEPPAGAAGRCRQARVLVRSLGGEDVADVPLSQVATVRDVKRVVFNVAGVPVMNQRVLEVVSG</sequence>
<keyword evidence="4" id="KW-1185">Reference proteome</keyword>
<gene>
    <name evidence="3" type="ORF">PCOR1329_LOCUS7677</name>
</gene>
<reference evidence="3" key="1">
    <citation type="submission" date="2023-10" db="EMBL/GenBank/DDBJ databases">
        <authorList>
            <person name="Chen Y."/>
            <person name="Shah S."/>
            <person name="Dougan E. K."/>
            <person name="Thang M."/>
            <person name="Chan C."/>
        </authorList>
    </citation>
    <scope>NUCLEOTIDE SEQUENCE [LARGE SCALE GENOMIC DNA]</scope>
</reference>
<evidence type="ECO:0000313" key="3">
    <source>
        <dbReference type="EMBL" id="CAK0799142.1"/>
    </source>
</evidence>
<dbReference type="Proteomes" id="UP001189429">
    <property type="component" value="Unassembled WGS sequence"/>
</dbReference>
<evidence type="ECO:0000259" key="2">
    <source>
        <dbReference type="PROSITE" id="PS50053"/>
    </source>
</evidence>
<evidence type="ECO:0000256" key="1">
    <source>
        <dbReference type="SAM" id="MobiDB-lite"/>
    </source>
</evidence>
<dbReference type="EMBL" id="CAUYUJ010002091">
    <property type="protein sequence ID" value="CAK0799142.1"/>
    <property type="molecule type" value="Genomic_DNA"/>
</dbReference>
<accession>A0ABN9Q431</accession>
<organism evidence="3 4">
    <name type="scientific">Prorocentrum cordatum</name>
    <dbReference type="NCBI Taxonomy" id="2364126"/>
    <lineage>
        <taxon>Eukaryota</taxon>
        <taxon>Sar</taxon>
        <taxon>Alveolata</taxon>
        <taxon>Dinophyceae</taxon>
        <taxon>Prorocentrales</taxon>
        <taxon>Prorocentraceae</taxon>
        <taxon>Prorocentrum</taxon>
    </lineage>
</organism>
<dbReference type="InterPro" id="IPR000626">
    <property type="entry name" value="Ubiquitin-like_dom"/>
</dbReference>